<dbReference type="InterPro" id="IPR001320">
    <property type="entry name" value="Iontro_rcpt_C"/>
</dbReference>
<feature type="domain" description="Ionotropic glutamate receptor C-terminal" evidence="10">
    <location>
        <begin position="87"/>
        <end position="202"/>
    </location>
</feature>
<name>E9GNA3_DAPPU</name>
<evidence type="ECO:0000259" key="10">
    <source>
        <dbReference type="Pfam" id="PF00060"/>
    </source>
</evidence>
<evidence type="ECO:0000256" key="6">
    <source>
        <dbReference type="ARBA" id="ARBA00023136"/>
    </source>
</evidence>
<evidence type="ECO:0000256" key="2">
    <source>
        <dbReference type="ARBA" id="ARBA00008685"/>
    </source>
</evidence>
<dbReference type="PANTHER" id="PTHR42643">
    <property type="entry name" value="IONOTROPIC RECEPTOR 20A-RELATED"/>
    <property type="match status" value="1"/>
</dbReference>
<dbReference type="EMBL" id="GL732554">
    <property type="protein sequence ID" value="EFX79067.1"/>
    <property type="molecule type" value="Genomic_DNA"/>
</dbReference>
<dbReference type="HOGENOM" id="CLU_007257_4_1_1"/>
<gene>
    <name evidence="11" type="ORF">DAPPUDRAFT_245404</name>
</gene>
<dbReference type="GO" id="GO:0015276">
    <property type="term" value="F:ligand-gated monoatomic ion channel activity"/>
    <property type="evidence" value="ECO:0007669"/>
    <property type="project" value="InterPro"/>
</dbReference>
<dbReference type="AlphaFoldDB" id="E9GNA3"/>
<dbReference type="KEGG" id="dpx:DAPPUDRAFT_245404"/>
<dbReference type="PANTHER" id="PTHR42643:SF24">
    <property type="entry name" value="IONOTROPIC RECEPTOR 60A"/>
    <property type="match status" value="1"/>
</dbReference>
<evidence type="ECO:0000256" key="3">
    <source>
        <dbReference type="ARBA" id="ARBA00022475"/>
    </source>
</evidence>
<organism evidence="11 12">
    <name type="scientific">Daphnia pulex</name>
    <name type="common">Water flea</name>
    <dbReference type="NCBI Taxonomy" id="6669"/>
    <lineage>
        <taxon>Eukaryota</taxon>
        <taxon>Metazoa</taxon>
        <taxon>Ecdysozoa</taxon>
        <taxon>Arthropoda</taxon>
        <taxon>Crustacea</taxon>
        <taxon>Branchiopoda</taxon>
        <taxon>Diplostraca</taxon>
        <taxon>Cladocera</taxon>
        <taxon>Anomopoda</taxon>
        <taxon>Daphniidae</taxon>
        <taxon>Daphnia</taxon>
    </lineage>
</organism>
<dbReference type="OrthoDB" id="6345208at2759"/>
<evidence type="ECO:0000256" key="7">
    <source>
        <dbReference type="ARBA" id="ARBA00023170"/>
    </source>
</evidence>
<evidence type="ECO:0000313" key="12">
    <source>
        <dbReference type="Proteomes" id="UP000000305"/>
    </source>
</evidence>
<keyword evidence="12" id="KW-1185">Reference proteome</keyword>
<dbReference type="InParanoid" id="E9GNA3"/>
<dbReference type="GO" id="GO:0050906">
    <property type="term" value="P:detection of stimulus involved in sensory perception"/>
    <property type="evidence" value="ECO:0007669"/>
    <property type="project" value="UniProtKB-ARBA"/>
</dbReference>
<evidence type="ECO:0000313" key="11">
    <source>
        <dbReference type="EMBL" id="EFX79067.1"/>
    </source>
</evidence>
<keyword evidence="5 9" id="KW-1133">Transmembrane helix</keyword>
<comment type="subcellular location">
    <subcellularLocation>
        <location evidence="1">Cell membrane</location>
        <topology evidence="1">Multi-pass membrane protein</topology>
    </subcellularLocation>
</comment>
<comment type="similarity">
    <text evidence="2">Belongs to the glutamate-gated ion channel (TC 1.A.10.1) family.</text>
</comment>
<dbReference type="Proteomes" id="UP000000305">
    <property type="component" value="Unassembled WGS sequence"/>
</dbReference>
<feature type="transmembrane region" description="Helical" evidence="9">
    <location>
        <begin position="25"/>
        <end position="48"/>
    </location>
</feature>
<dbReference type="Gene3D" id="3.40.190.10">
    <property type="entry name" value="Periplasmic binding protein-like II"/>
    <property type="match status" value="2"/>
</dbReference>
<dbReference type="GO" id="GO:0005886">
    <property type="term" value="C:plasma membrane"/>
    <property type="evidence" value="ECO:0007669"/>
    <property type="project" value="UniProtKB-SubCell"/>
</dbReference>
<dbReference type="eggNOG" id="KOG1052">
    <property type="taxonomic scope" value="Eukaryota"/>
</dbReference>
<dbReference type="Pfam" id="PF00060">
    <property type="entry name" value="Lig_chan"/>
    <property type="match status" value="1"/>
</dbReference>
<reference evidence="11 12" key="1">
    <citation type="journal article" date="2011" name="Science">
        <title>The ecoresponsive genome of Daphnia pulex.</title>
        <authorList>
            <person name="Colbourne J.K."/>
            <person name="Pfrender M.E."/>
            <person name="Gilbert D."/>
            <person name="Thomas W.K."/>
            <person name="Tucker A."/>
            <person name="Oakley T.H."/>
            <person name="Tokishita S."/>
            <person name="Aerts A."/>
            <person name="Arnold G.J."/>
            <person name="Basu M.K."/>
            <person name="Bauer D.J."/>
            <person name="Caceres C.E."/>
            <person name="Carmel L."/>
            <person name="Casola C."/>
            <person name="Choi J.H."/>
            <person name="Detter J.C."/>
            <person name="Dong Q."/>
            <person name="Dusheyko S."/>
            <person name="Eads B.D."/>
            <person name="Frohlich T."/>
            <person name="Geiler-Samerotte K.A."/>
            <person name="Gerlach D."/>
            <person name="Hatcher P."/>
            <person name="Jogdeo S."/>
            <person name="Krijgsveld J."/>
            <person name="Kriventseva E.V."/>
            <person name="Kultz D."/>
            <person name="Laforsch C."/>
            <person name="Lindquist E."/>
            <person name="Lopez J."/>
            <person name="Manak J.R."/>
            <person name="Muller J."/>
            <person name="Pangilinan J."/>
            <person name="Patwardhan R.P."/>
            <person name="Pitluck S."/>
            <person name="Pritham E.J."/>
            <person name="Rechtsteiner A."/>
            <person name="Rho M."/>
            <person name="Rogozin I.B."/>
            <person name="Sakarya O."/>
            <person name="Salamov A."/>
            <person name="Schaack S."/>
            <person name="Shapiro H."/>
            <person name="Shiga Y."/>
            <person name="Skalitzky C."/>
            <person name="Smith Z."/>
            <person name="Souvorov A."/>
            <person name="Sung W."/>
            <person name="Tang Z."/>
            <person name="Tsuchiya D."/>
            <person name="Tu H."/>
            <person name="Vos H."/>
            <person name="Wang M."/>
            <person name="Wolf Y.I."/>
            <person name="Yamagata H."/>
            <person name="Yamada T."/>
            <person name="Ye Y."/>
            <person name="Shaw J.R."/>
            <person name="Andrews J."/>
            <person name="Crease T.J."/>
            <person name="Tang H."/>
            <person name="Lucas S.M."/>
            <person name="Robertson H.M."/>
            <person name="Bork P."/>
            <person name="Koonin E.V."/>
            <person name="Zdobnov E.M."/>
            <person name="Grigoriev I.V."/>
            <person name="Lynch M."/>
            <person name="Boore J.L."/>
        </authorList>
    </citation>
    <scope>NUCLEOTIDE SEQUENCE [LARGE SCALE GENOMIC DNA]</scope>
</reference>
<evidence type="ECO:0000256" key="5">
    <source>
        <dbReference type="ARBA" id="ARBA00022989"/>
    </source>
</evidence>
<feature type="transmembrane region" description="Helical" evidence="9">
    <location>
        <begin position="81"/>
        <end position="98"/>
    </location>
</feature>
<dbReference type="InterPro" id="IPR052192">
    <property type="entry name" value="Insect_Ionotropic_Sensory_Rcpt"/>
</dbReference>
<dbReference type="PhylomeDB" id="E9GNA3"/>
<evidence type="ECO:0000256" key="4">
    <source>
        <dbReference type="ARBA" id="ARBA00022692"/>
    </source>
</evidence>
<keyword evidence="7" id="KW-0675">Receptor</keyword>
<dbReference type="SUPFAM" id="SSF53850">
    <property type="entry name" value="Periplasmic binding protein-like II"/>
    <property type="match status" value="1"/>
</dbReference>
<feature type="transmembrane region" description="Helical" evidence="9">
    <location>
        <begin position="110"/>
        <end position="129"/>
    </location>
</feature>
<accession>E9GNA3</accession>
<protein>
    <recommendedName>
        <fullName evidence="10">Ionotropic glutamate receptor C-terminal domain-containing protein</fullName>
    </recommendedName>
</protein>
<evidence type="ECO:0000256" key="1">
    <source>
        <dbReference type="ARBA" id="ARBA00004651"/>
    </source>
</evidence>
<keyword evidence="6 9" id="KW-0472">Membrane</keyword>
<keyword evidence="8" id="KW-0325">Glycoprotein</keyword>
<keyword evidence="4 9" id="KW-0812">Transmembrane</keyword>
<proteinExistence type="inferred from homology"/>
<evidence type="ECO:0000256" key="9">
    <source>
        <dbReference type="SAM" id="Phobius"/>
    </source>
</evidence>
<keyword evidence="3" id="KW-1003">Cell membrane</keyword>
<evidence type="ECO:0000256" key="8">
    <source>
        <dbReference type="ARBA" id="ARBA00023180"/>
    </source>
</evidence>
<sequence length="269" mass="30104">MDGVSPRMLGWMSARFNFSYSQCDLVMGAIGITTTRIVLVDFSTGYLYSSVTFMTPMPDSMNNIAAVVKPFQLPIVINGRLLSTYSSSFLFYIFGVLLNQGSYCPEKKLFIRWIASAWCLAAFALVTSYNSLLISYVTTPNSEPLIHSVQDLSNASKIHVVVNAGQGFDVAISKGIFPNGSIYNDLRDKLRNYPKSRCRTTETCVDLVKSGNHVYINTLLAIMDAMQKDFKTTGKCDLALVKETEYLLPWTWALAKKSVYTEYINRGVY</sequence>